<evidence type="ECO:0000313" key="3">
    <source>
        <dbReference type="Proteomes" id="UP000253940"/>
    </source>
</evidence>
<feature type="signal peptide" evidence="1">
    <location>
        <begin position="1"/>
        <end position="18"/>
    </location>
</feature>
<name>A0A345P6Y7_9GAMM</name>
<dbReference type="Pfam" id="PF15596">
    <property type="entry name" value="Imm57"/>
    <property type="match status" value="1"/>
</dbReference>
<feature type="chain" id="PRO_5016740303" evidence="1">
    <location>
        <begin position="19"/>
        <end position="174"/>
    </location>
</feature>
<evidence type="ECO:0000256" key="1">
    <source>
        <dbReference type="SAM" id="SignalP"/>
    </source>
</evidence>
<accession>A0A345P6Y7</accession>
<dbReference type="EMBL" id="CP031222">
    <property type="protein sequence ID" value="AXI03046.1"/>
    <property type="molecule type" value="Genomic_DNA"/>
</dbReference>
<dbReference type="KEGG" id="mbah:HYN46_09470"/>
<evidence type="ECO:0000313" key="2">
    <source>
        <dbReference type="EMBL" id="AXI03046.1"/>
    </source>
</evidence>
<keyword evidence="3" id="KW-1185">Reference proteome</keyword>
<proteinExistence type="predicted"/>
<sequence length="174" mass="19423">MKSMLFILLFITTQIVSANERLTSPQDRESREIQMAESAVLLSIMIPTNEEGRLYLDNTASAGELGLALIAAKNSKASLNSLAKLLRYRLDGSLAEDYHCFIPKKGKRVIKYLKQINPTKLETQCLGEVNKLLTLHPSLLSGQSIIKCTPEVEIKRQVKELIGSLDIQCNSEDF</sequence>
<organism evidence="2 3">
    <name type="scientific">Aquirhabdus parva</name>
    <dbReference type="NCBI Taxonomy" id="2283318"/>
    <lineage>
        <taxon>Bacteria</taxon>
        <taxon>Pseudomonadati</taxon>
        <taxon>Pseudomonadota</taxon>
        <taxon>Gammaproteobacteria</taxon>
        <taxon>Moraxellales</taxon>
        <taxon>Moraxellaceae</taxon>
        <taxon>Aquirhabdus</taxon>
    </lineage>
</organism>
<dbReference type="AlphaFoldDB" id="A0A345P6Y7"/>
<reference evidence="2 3" key="1">
    <citation type="submission" date="2018-07" db="EMBL/GenBank/DDBJ databases">
        <title>Genome sequencing of Moraxellaceae gen. HYN0046.</title>
        <authorList>
            <person name="Kim M."/>
            <person name="Yi H."/>
        </authorList>
    </citation>
    <scope>NUCLEOTIDE SEQUENCE [LARGE SCALE GENOMIC DNA]</scope>
    <source>
        <strain evidence="2 3">HYN0046</strain>
    </source>
</reference>
<keyword evidence="1" id="KW-0732">Signal</keyword>
<dbReference type="RefSeq" id="WP_114899156.1">
    <property type="nucleotide sequence ID" value="NZ_CP031222.1"/>
</dbReference>
<dbReference type="Proteomes" id="UP000253940">
    <property type="component" value="Chromosome"/>
</dbReference>
<protein>
    <submittedName>
        <fullName evidence="2">Uncharacterized protein</fullName>
    </submittedName>
</protein>
<dbReference type="InterPro" id="IPR028955">
    <property type="entry name" value="Imm57"/>
</dbReference>
<gene>
    <name evidence="2" type="ORF">HYN46_09470</name>
</gene>